<reference evidence="1" key="1">
    <citation type="journal article" date="2015" name="Nature">
        <title>Complex archaea that bridge the gap between prokaryotes and eukaryotes.</title>
        <authorList>
            <person name="Spang A."/>
            <person name="Saw J.H."/>
            <person name="Jorgensen S.L."/>
            <person name="Zaremba-Niedzwiedzka K."/>
            <person name="Martijn J."/>
            <person name="Lind A.E."/>
            <person name="van Eijk R."/>
            <person name="Schleper C."/>
            <person name="Guy L."/>
            <person name="Ettema T.J."/>
        </authorList>
    </citation>
    <scope>NUCLEOTIDE SEQUENCE</scope>
</reference>
<gene>
    <name evidence="1" type="ORF">LCGC14_2952960</name>
</gene>
<organism evidence="1">
    <name type="scientific">marine sediment metagenome</name>
    <dbReference type="NCBI Taxonomy" id="412755"/>
    <lineage>
        <taxon>unclassified sequences</taxon>
        <taxon>metagenomes</taxon>
        <taxon>ecological metagenomes</taxon>
    </lineage>
</organism>
<sequence length="187" mass="21209">MRETPSVVPDRIEPVVAYRHWITRQEGILGSCGWSKTIWKPLVFLTATHIFDNLLPYNGPPSSHDISDCKSSFSELDRQNIYKCGIHAMKVYSAYSLLDFLLVGEKRTLISGQVYLWGLIVEHELGYRAEYAYPKCLYLDGAKDDTIRIIASNYRIPAVEPPVVTEFTLDNMPTLRVPNAISRDTGV</sequence>
<accession>A0A0F8XEF4</accession>
<protein>
    <submittedName>
        <fullName evidence="1">Uncharacterized protein</fullName>
    </submittedName>
</protein>
<evidence type="ECO:0000313" key="1">
    <source>
        <dbReference type="EMBL" id="KKK67547.1"/>
    </source>
</evidence>
<proteinExistence type="predicted"/>
<dbReference type="AlphaFoldDB" id="A0A0F8XEF4"/>
<comment type="caution">
    <text evidence="1">The sequence shown here is derived from an EMBL/GenBank/DDBJ whole genome shotgun (WGS) entry which is preliminary data.</text>
</comment>
<dbReference type="EMBL" id="LAZR01059559">
    <property type="protein sequence ID" value="KKK67547.1"/>
    <property type="molecule type" value="Genomic_DNA"/>
</dbReference>
<name>A0A0F8XEF4_9ZZZZ</name>